<dbReference type="GO" id="GO:0031543">
    <property type="term" value="F:peptidyl-proline dioxygenase activity"/>
    <property type="evidence" value="ECO:0007669"/>
    <property type="project" value="TreeGrafter"/>
</dbReference>
<feature type="region of interest" description="Disordered" evidence="1">
    <location>
        <begin position="153"/>
        <end position="227"/>
    </location>
</feature>
<evidence type="ECO:0000256" key="1">
    <source>
        <dbReference type="SAM" id="MobiDB-lite"/>
    </source>
</evidence>
<gene>
    <name evidence="2" type="ORF">D9611_008313</name>
</gene>
<evidence type="ECO:0000313" key="2">
    <source>
        <dbReference type="EMBL" id="KAF5323910.1"/>
    </source>
</evidence>
<dbReference type="PANTHER" id="PTHR12117:SF0">
    <property type="entry name" value="PROLYL 3-HYDROXYLASE OGFOD1"/>
    <property type="match status" value="1"/>
</dbReference>
<dbReference type="PANTHER" id="PTHR12117">
    <property type="entry name" value="HISTONE ACETYLTRANSFERASE COMPLEX"/>
    <property type="match status" value="1"/>
</dbReference>
<feature type="compositionally biased region" description="Low complexity" evidence="1">
    <location>
        <begin position="174"/>
        <end position="198"/>
    </location>
</feature>
<keyword evidence="3" id="KW-1185">Reference proteome</keyword>
<organism evidence="2 3">
    <name type="scientific">Ephemerocybe angulata</name>
    <dbReference type="NCBI Taxonomy" id="980116"/>
    <lineage>
        <taxon>Eukaryota</taxon>
        <taxon>Fungi</taxon>
        <taxon>Dikarya</taxon>
        <taxon>Basidiomycota</taxon>
        <taxon>Agaricomycotina</taxon>
        <taxon>Agaricomycetes</taxon>
        <taxon>Agaricomycetidae</taxon>
        <taxon>Agaricales</taxon>
        <taxon>Agaricineae</taxon>
        <taxon>Psathyrellaceae</taxon>
        <taxon>Ephemerocybe</taxon>
    </lineage>
</organism>
<protein>
    <submittedName>
        <fullName evidence="2">Uncharacterized protein</fullName>
    </submittedName>
</protein>
<dbReference type="AlphaFoldDB" id="A0A8H5BIH9"/>
<name>A0A8H5BIH9_9AGAR</name>
<reference evidence="2 3" key="1">
    <citation type="journal article" date="2020" name="ISME J.">
        <title>Uncovering the hidden diversity of litter-decomposition mechanisms in mushroom-forming fungi.</title>
        <authorList>
            <person name="Floudas D."/>
            <person name="Bentzer J."/>
            <person name="Ahren D."/>
            <person name="Johansson T."/>
            <person name="Persson P."/>
            <person name="Tunlid A."/>
        </authorList>
    </citation>
    <scope>NUCLEOTIDE SEQUENCE [LARGE SCALE GENOMIC DNA]</scope>
    <source>
        <strain evidence="2 3">CBS 175.51</strain>
    </source>
</reference>
<feature type="region of interest" description="Disordered" evidence="1">
    <location>
        <begin position="106"/>
        <end position="131"/>
    </location>
</feature>
<accession>A0A8H5BIH9</accession>
<comment type="caution">
    <text evidence="2">The sequence shown here is derived from an EMBL/GenBank/DDBJ whole genome shotgun (WGS) entry which is preliminary data.</text>
</comment>
<dbReference type="EMBL" id="JAACJK010000165">
    <property type="protein sequence ID" value="KAF5323910.1"/>
    <property type="molecule type" value="Genomic_DNA"/>
</dbReference>
<dbReference type="Gene3D" id="2.60.120.620">
    <property type="entry name" value="q2cbj1_9rhob like domain"/>
    <property type="match status" value="1"/>
</dbReference>
<dbReference type="GO" id="GO:0005737">
    <property type="term" value="C:cytoplasm"/>
    <property type="evidence" value="ECO:0007669"/>
    <property type="project" value="TreeGrafter"/>
</dbReference>
<dbReference type="Proteomes" id="UP000541558">
    <property type="component" value="Unassembled WGS sequence"/>
</dbReference>
<feature type="compositionally biased region" description="Basic and acidic residues" evidence="1">
    <location>
        <begin position="208"/>
        <end position="217"/>
    </location>
</feature>
<evidence type="ECO:0000313" key="3">
    <source>
        <dbReference type="Proteomes" id="UP000541558"/>
    </source>
</evidence>
<sequence>MGGHDRLTVDVEGVLDEREVRRARSGMVSKGHYVEEEPPEQESVFEVQPDKGFHSVEKVVVGGDGRERLSISGWFHHIQEGEERYYPEKPAEAKSFTRAADIHLDATPTPQKRRSLRASLNPRPPSFPEPVYLKQHTMKALAPRFVEESSLELHHRNRQIPRDAPARPGRPRRQGPATLQRGRSQRRPQGPQRVGHPRAAAQVALPHFEGRGEERGRGATATPSVDANARSLQDELFSSVQQRGVPCVAVACDEADSDAASRGGAAV</sequence>
<feature type="compositionally biased region" description="Basic and acidic residues" evidence="1">
    <location>
        <begin position="153"/>
        <end position="165"/>
    </location>
</feature>
<dbReference type="GO" id="GO:0006449">
    <property type="term" value="P:regulation of translational termination"/>
    <property type="evidence" value="ECO:0007669"/>
    <property type="project" value="TreeGrafter"/>
</dbReference>
<dbReference type="OrthoDB" id="430522at2759"/>
<proteinExistence type="predicted"/>
<dbReference type="InterPro" id="IPR051842">
    <property type="entry name" value="uS12_prolyl_hydroxylase"/>
</dbReference>